<dbReference type="RefSeq" id="WP_115523164.1">
    <property type="nucleotide sequence ID" value="NZ_JBLUPC010000021.1"/>
</dbReference>
<proteinExistence type="predicted"/>
<accession>A0ABY3MFM1</accession>
<evidence type="ECO:0000313" key="1">
    <source>
        <dbReference type="EMBL" id="TYD39878.1"/>
    </source>
</evidence>
<evidence type="ECO:0000313" key="2">
    <source>
        <dbReference type="Proteomes" id="UP000323129"/>
    </source>
</evidence>
<gene>
    <name evidence="1" type="ORF">CJF24_21840</name>
</gene>
<organism evidence="1 2">
    <name type="scientific">Aeromonas veronii</name>
    <dbReference type="NCBI Taxonomy" id="654"/>
    <lineage>
        <taxon>Bacteria</taxon>
        <taxon>Pseudomonadati</taxon>
        <taxon>Pseudomonadota</taxon>
        <taxon>Gammaproteobacteria</taxon>
        <taxon>Aeromonadales</taxon>
        <taxon>Aeromonadaceae</taxon>
        <taxon>Aeromonas</taxon>
    </lineage>
</organism>
<reference evidence="1 2" key="1">
    <citation type="submission" date="2017-08" db="EMBL/GenBank/DDBJ databases">
        <title>Aeromonas veronii bv sobria strain NS22 whole genome sequencing.</title>
        <authorList>
            <person name="Katharios P."/>
            <person name="Ha V.Q."/>
            <person name="Smyrli M."/>
        </authorList>
    </citation>
    <scope>NUCLEOTIDE SEQUENCE [LARGE SCALE GENOMIC DNA]</scope>
    <source>
        <strain evidence="1 2">NS22</strain>
    </source>
</reference>
<dbReference type="Proteomes" id="UP000323129">
    <property type="component" value="Unassembled WGS sequence"/>
</dbReference>
<protein>
    <submittedName>
        <fullName evidence="1">Uncharacterized protein</fullName>
    </submittedName>
</protein>
<comment type="caution">
    <text evidence="1">The sequence shown here is derived from an EMBL/GenBank/DDBJ whole genome shotgun (WGS) entry which is preliminary data.</text>
</comment>
<keyword evidence="2" id="KW-1185">Reference proteome</keyword>
<sequence>MKYLESNEMLEQYSDLPMGFMPWCEKWFGLHKEDPDYLLLTKKEQKEYTKRTKAMGFDITLVMLYLSACCYPMVPSRKAIMRQLWMRFGTNPPANTLIGFVNSMGSDLYQNINGLRQKICLVKSE</sequence>
<name>A0ABY3MFM1_AERVE</name>
<dbReference type="EMBL" id="NQMC01000145">
    <property type="protein sequence ID" value="TYD39878.1"/>
    <property type="molecule type" value="Genomic_DNA"/>
</dbReference>